<evidence type="ECO:0000313" key="2">
    <source>
        <dbReference type="EMBL" id="KEH27994.1"/>
    </source>
</evidence>
<dbReference type="Proteomes" id="UP000002051">
    <property type="component" value="Chromosome 5"/>
</dbReference>
<evidence type="ECO:0000313" key="4">
    <source>
        <dbReference type="EnsemblPlants" id="KEH27994"/>
    </source>
</evidence>
<dbReference type="Gramene" id="rna31213">
    <property type="protein sequence ID" value="RHN55922.1"/>
    <property type="gene ID" value="gene31213"/>
</dbReference>
<dbReference type="PANTHER" id="PTHR37184:SF2">
    <property type="entry name" value="CLAVATA3_ESR (CLE)-RELATED PROTEIN 43"/>
    <property type="match status" value="1"/>
</dbReference>
<evidence type="ECO:0000256" key="1">
    <source>
        <dbReference type="SAM" id="Phobius"/>
    </source>
</evidence>
<sequence length="84" mass="10055">MWIVCRRRFHLLMVWFMVINFLVCFHLCQVEAIRVKFNHGIVDKKGKENLLHKYLYGNSNFGLNHKPFDESKRKVPSCPDPLHN</sequence>
<dbReference type="PANTHER" id="PTHR37184">
    <property type="entry name" value="CLAVATA3/ESR (CLE)-RELATED PROTEIN 27"/>
    <property type="match status" value="1"/>
</dbReference>
<dbReference type="HOGENOM" id="CLU_2324903_0_0_1"/>
<reference evidence="2 5" key="2">
    <citation type="journal article" date="2014" name="BMC Genomics">
        <title>An improved genome release (version Mt4.0) for the model legume Medicago truncatula.</title>
        <authorList>
            <person name="Tang H."/>
            <person name="Krishnakumar V."/>
            <person name="Bidwell S."/>
            <person name="Rosen B."/>
            <person name="Chan A."/>
            <person name="Zhou S."/>
            <person name="Gentzbittel L."/>
            <person name="Childs K.L."/>
            <person name="Yandell M."/>
            <person name="Gundlach H."/>
            <person name="Mayer K.F."/>
            <person name="Schwartz D.C."/>
            <person name="Town C.D."/>
        </authorList>
    </citation>
    <scope>GENOME REANNOTATION</scope>
    <source>
        <strain evidence="2">A17</strain>
        <strain evidence="4 5">cv. Jemalong A17</strain>
    </source>
</reference>
<reference evidence="3" key="4">
    <citation type="journal article" date="2018" name="Nat. Plants">
        <title>Whole-genome landscape of Medicago truncatula symbiotic genes.</title>
        <authorList>
            <person name="Pecrix Y."/>
            <person name="Gamas P."/>
            <person name="Carrere S."/>
        </authorList>
    </citation>
    <scope>NUCLEOTIDE SEQUENCE</scope>
    <source>
        <tissue evidence="3">Leaves</tissue>
    </source>
</reference>
<keyword evidence="1" id="KW-0812">Transmembrane</keyword>
<keyword evidence="5" id="KW-1185">Reference proteome</keyword>
<dbReference type="EMBL" id="CM001221">
    <property type="protein sequence ID" value="KEH27994.1"/>
    <property type="molecule type" value="Genomic_DNA"/>
</dbReference>
<evidence type="ECO:0000313" key="3">
    <source>
        <dbReference type="EMBL" id="RHN55922.1"/>
    </source>
</evidence>
<name>A0A072UDY7_MEDTR</name>
<feature type="transmembrane region" description="Helical" evidence="1">
    <location>
        <begin position="12"/>
        <end position="28"/>
    </location>
</feature>
<keyword evidence="1" id="KW-0472">Membrane</keyword>
<reference evidence="4" key="3">
    <citation type="submission" date="2015-04" db="UniProtKB">
        <authorList>
            <consortium name="EnsemblPlants"/>
        </authorList>
    </citation>
    <scope>IDENTIFICATION</scope>
    <source>
        <strain evidence="4">cv. Jemalong A17</strain>
    </source>
</reference>
<reference evidence="2 5" key="1">
    <citation type="journal article" date="2011" name="Nature">
        <title>The Medicago genome provides insight into the evolution of rhizobial symbioses.</title>
        <authorList>
            <person name="Young N.D."/>
            <person name="Debelle F."/>
            <person name="Oldroyd G.E."/>
            <person name="Geurts R."/>
            <person name="Cannon S.B."/>
            <person name="Udvardi M.K."/>
            <person name="Benedito V.A."/>
            <person name="Mayer K.F."/>
            <person name="Gouzy J."/>
            <person name="Schoof H."/>
            <person name="Van de Peer Y."/>
            <person name="Proost S."/>
            <person name="Cook D.R."/>
            <person name="Meyers B.C."/>
            <person name="Spannagl M."/>
            <person name="Cheung F."/>
            <person name="De Mita S."/>
            <person name="Krishnakumar V."/>
            <person name="Gundlach H."/>
            <person name="Zhou S."/>
            <person name="Mudge J."/>
            <person name="Bharti A.K."/>
            <person name="Murray J.D."/>
            <person name="Naoumkina M.A."/>
            <person name="Rosen B."/>
            <person name="Silverstein K.A."/>
            <person name="Tang H."/>
            <person name="Rombauts S."/>
            <person name="Zhao P.X."/>
            <person name="Zhou P."/>
            <person name="Barbe V."/>
            <person name="Bardou P."/>
            <person name="Bechner M."/>
            <person name="Bellec A."/>
            <person name="Berger A."/>
            <person name="Berges H."/>
            <person name="Bidwell S."/>
            <person name="Bisseling T."/>
            <person name="Choisne N."/>
            <person name="Couloux A."/>
            <person name="Denny R."/>
            <person name="Deshpande S."/>
            <person name="Dai X."/>
            <person name="Doyle J.J."/>
            <person name="Dudez A.M."/>
            <person name="Farmer A.D."/>
            <person name="Fouteau S."/>
            <person name="Franken C."/>
            <person name="Gibelin C."/>
            <person name="Gish J."/>
            <person name="Goldstein S."/>
            <person name="Gonzalez A.J."/>
            <person name="Green P.J."/>
            <person name="Hallab A."/>
            <person name="Hartog M."/>
            <person name="Hua A."/>
            <person name="Humphray S.J."/>
            <person name="Jeong D.H."/>
            <person name="Jing Y."/>
            <person name="Jocker A."/>
            <person name="Kenton S.M."/>
            <person name="Kim D.J."/>
            <person name="Klee K."/>
            <person name="Lai H."/>
            <person name="Lang C."/>
            <person name="Lin S."/>
            <person name="Macmil S.L."/>
            <person name="Magdelenat G."/>
            <person name="Matthews L."/>
            <person name="McCorrison J."/>
            <person name="Monaghan E.L."/>
            <person name="Mun J.H."/>
            <person name="Najar F.Z."/>
            <person name="Nicholson C."/>
            <person name="Noirot C."/>
            <person name="O'Bleness M."/>
            <person name="Paule C.R."/>
            <person name="Poulain J."/>
            <person name="Prion F."/>
            <person name="Qin B."/>
            <person name="Qu C."/>
            <person name="Retzel E.F."/>
            <person name="Riddle C."/>
            <person name="Sallet E."/>
            <person name="Samain S."/>
            <person name="Samson N."/>
            <person name="Sanders I."/>
            <person name="Saurat O."/>
            <person name="Scarpelli C."/>
            <person name="Schiex T."/>
            <person name="Segurens B."/>
            <person name="Severin A.J."/>
            <person name="Sherrier D.J."/>
            <person name="Shi R."/>
            <person name="Sims S."/>
            <person name="Singer S.R."/>
            <person name="Sinharoy S."/>
            <person name="Sterck L."/>
            <person name="Viollet A."/>
            <person name="Wang B.B."/>
            <person name="Wang K."/>
            <person name="Wang M."/>
            <person name="Wang X."/>
            <person name="Warfsmann J."/>
            <person name="Weissenbach J."/>
            <person name="White D.D."/>
            <person name="White J.D."/>
            <person name="Wiley G.B."/>
            <person name="Wincker P."/>
            <person name="Xing Y."/>
            <person name="Yang L."/>
            <person name="Yao Z."/>
            <person name="Ying F."/>
            <person name="Zhai J."/>
            <person name="Zhou L."/>
            <person name="Zuber A."/>
            <person name="Denarie J."/>
            <person name="Dixon R.A."/>
            <person name="May G.D."/>
            <person name="Schwartz D.C."/>
            <person name="Rogers J."/>
            <person name="Quetier F."/>
            <person name="Town C.D."/>
            <person name="Roe B.A."/>
        </authorList>
    </citation>
    <scope>NUCLEOTIDE SEQUENCE [LARGE SCALE GENOMIC DNA]</scope>
    <source>
        <strain evidence="2">A17</strain>
        <strain evidence="4 5">cv. Jemalong A17</strain>
    </source>
</reference>
<keyword evidence="1" id="KW-1133">Transmembrane helix</keyword>
<dbReference type="Proteomes" id="UP000265566">
    <property type="component" value="Chromosome 5"/>
</dbReference>
<dbReference type="InterPro" id="IPR040274">
    <property type="entry name" value="CLE27/CLE43"/>
</dbReference>
<dbReference type="AlphaFoldDB" id="A0A072UDY7"/>
<organism evidence="2 5">
    <name type="scientific">Medicago truncatula</name>
    <name type="common">Barrel medic</name>
    <name type="synonym">Medicago tribuloides</name>
    <dbReference type="NCBI Taxonomy" id="3880"/>
    <lineage>
        <taxon>Eukaryota</taxon>
        <taxon>Viridiplantae</taxon>
        <taxon>Streptophyta</taxon>
        <taxon>Embryophyta</taxon>
        <taxon>Tracheophyta</taxon>
        <taxon>Spermatophyta</taxon>
        <taxon>Magnoliopsida</taxon>
        <taxon>eudicotyledons</taxon>
        <taxon>Gunneridae</taxon>
        <taxon>Pentapetalae</taxon>
        <taxon>rosids</taxon>
        <taxon>fabids</taxon>
        <taxon>Fabales</taxon>
        <taxon>Fabaceae</taxon>
        <taxon>Papilionoideae</taxon>
        <taxon>50 kb inversion clade</taxon>
        <taxon>NPAAA clade</taxon>
        <taxon>Hologalegina</taxon>
        <taxon>IRL clade</taxon>
        <taxon>Trifolieae</taxon>
        <taxon>Medicago</taxon>
    </lineage>
</organism>
<dbReference type="EMBL" id="PSQE01000005">
    <property type="protein sequence ID" value="RHN55922.1"/>
    <property type="molecule type" value="Genomic_DNA"/>
</dbReference>
<protein>
    <submittedName>
        <fullName evidence="2">Clavata3/ESR (CLE) gene family member</fullName>
    </submittedName>
</protein>
<gene>
    <name evidence="2" type="ordered locus">MTR_5g056935</name>
    <name evidence="3" type="ORF">MtrunA17_Chr5g0423691</name>
</gene>
<proteinExistence type="predicted"/>
<dbReference type="EnsemblPlants" id="KEH27994">
    <property type="protein sequence ID" value="KEH27994"/>
    <property type="gene ID" value="MTR_5g056935"/>
</dbReference>
<accession>A0A072UDY7</accession>
<evidence type="ECO:0000313" key="5">
    <source>
        <dbReference type="Proteomes" id="UP000002051"/>
    </source>
</evidence>